<dbReference type="eggNOG" id="COG1477">
    <property type="taxonomic scope" value="Bacteria"/>
</dbReference>
<sequence>MIFGVFSAGEDNNVKNKLTRRDFIRISAVGAGVLAAGGLGVKELITSAAERQYSETKALLGTYITITLIDSSQDNAKAKVNDTFAEIERLSSVFNRFDVTSELYRLNKSGQAIGASSEFVSVLSSAQYCAELSGGAFDPTVLPALDLCQDSFAKTRLPPSSSQLDEVRYLVDYREMSIKGKDIILGRNGMAITLDGIAKGYIVDMATSYLRGRGVSQIIVEAGGDLALQGMREDGQPWKVGITHPRAYTGYYDVIQSSNACMATSGDYENAFTPDYKYNHIIDPRTGFSPQQLCSATIIARDTLLADALATAAMVMGVDETLKLLESLDGAEALLIDKDLKSYTTSGYRVLSEHLGT</sequence>
<comment type="similarity">
    <text evidence="10">Belongs to the ApbE family.</text>
</comment>
<dbReference type="PANTHER" id="PTHR30040">
    <property type="entry name" value="THIAMINE BIOSYNTHESIS LIPOPROTEIN APBE"/>
    <property type="match status" value="1"/>
</dbReference>
<evidence type="ECO:0000256" key="7">
    <source>
        <dbReference type="ARBA" id="ARBA00022842"/>
    </source>
</evidence>
<evidence type="ECO:0000313" key="12">
    <source>
        <dbReference type="EMBL" id="ACZ62575.1"/>
    </source>
</evidence>
<keyword evidence="4 10" id="KW-0808">Transferase</keyword>
<dbReference type="EMBL" id="CP001827">
    <property type="protein sequence ID" value="ACZ62575.1"/>
    <property type="molecule type" value="Genomic_DNA"/>
</dbReference>
<name>D2BJS5_DEHMV</name>
<dbReference type="AlphaFoldDB" id="D2BJS5"/>
<dbReference type="PANTHER" id="PTHR30040:SF2">
    <property type="entry name" value="FAD:PROTEIN FMN TRANSFERASE"/>
    <property type="match status" value="1"/>
</dbReference>
<dbReference type="GO" id="GO:0016740">
    <property type="term" value="F:transferase activity"/>
    <property type="evidence" value="ECO:0007669"/>
    <property type="project" value="UniProtKB-UniRule"/>
</dbReference>
<dbReference type="HOGENOM" id="CLU_044403_2_0_0"/>
<dbReference type="PIRSF" id="PIRSF006268">
    <property type="entry name" value="ApbE"/>
    <property type="match status" value="1"/>
</dbReference>
<proteinExistence type="inferred from homology"/>
<feature type="binding site" evidence="11">
    <location>
        <position position="196"/>
    </location>
    <ligand>
        <name>Mg(2+)</name>
        <dbReference type="ChEBI" id="CHEBI:18420"/>
    </ligand>
</feature>
<evidence type="ECO:0000256" key="9">
    <source>
        <dbReference type="ARBA" id="ARBA00048540"/>
    </source>
</evidence>
<dbReference type="PROSITE" id="PS51318">
    <property type="entry name" value="TAT"/>
    <property type="match status" value="1"/>
</dbReference>
<feature type="binding site" evidence="11">
    <location>
        <position position="307"/>
    </location>
    <ligand>
        <name>Mg(2+)</name>
        <dbReference type="ChEBI" id="CHEBI:18420"/>
    </ligand>
</feature>
<evidence type="ECO:0000256" key="10">
    <source>
        <dbReference type="PIRNR" id="PIRNR006268"/>
    </source>
</evidence>
<dbReference type="InterPro" id="IPR019546">
    <property type="entry name" value="TAT_signal_bac_arc"/>
</dbReference>
<dbReference type="InterPro" id="IPR024932">
    <property type="entry name" value="ApbE"/>
</dbReference>
<evidence type="ECO:0000313" key="13">
    <source>
        <dbReference type="Proteomes" id="UP000002506"/>
    </source>
</evidence>
<dbReference type="Gene3D" id="3.10.520.10">
    <property type="entry name" value="ApbE-like domains"/>
    <property type="match status" value="1"/>
</dbReference>
<organism evidence="12 13">
    <name type="scientific">Dehalococcoides mccartyi (strain VS)</name>
    <dbReference type="NCBI Taxonomy" id="311424"/>
    <lineage>
        <taxon>Bacteria</taxon>
        <taxon>Bacillati</taxon>
        <taxon>Chloroflexota</taxon>
        <taxon>Dehalococcoidia</taxon>
        <taxon>Dehalococcoidales</taxon>
        <taxon>Dehalococcoidaceae</taxon>
        <taxon>Dehalococcoides</taxon>
    </lineage>
</organism>
<comment type="cofactor">
    <cofactor evidence="11">
        <name>Mg(2+)</name>
        <dbReference type="ChEBI" id="CHEBI:18420"/>
    </cofactor>
    <cofactor evidence="11">
        <name>Mn(2+)</name>
        <dbReference type="ChEBI" id="CHEBI:29035"/>
    </cofactor>
    <text evidence="11">Magnesium. Can also use manganese.</text>
</comment>
<evidence type="ECO:0000256" key="4">
    <source>
        <dbReference type="ARBA" id="ARBA00022679"/>
    </source>
</evidence>
<keyword evidence="6 10" id="KW-0274">FAD</keyword>
<dbReference type="Proteomes" id="UP000002506">
    <property type="component" value="Chromosome"/>
</dbReference>
<evidence type="ECO:0000256" key="8">
    <source>
        <dbReference type="ARBA" id="ARBA00031306"/>
    </source>
</evidence>
<gene>
    <name evidence="12" type="ordered locus">DhcVS_1478</name>
</gene>
<evidence type="ECO:0000256" key="6">
    <source>
        <dbReference type="ARBA" id="ARBA00022827"/>
    </source>
</evidence>
<dbReference type="EC" id="2.7.1.180" evidence="1 10"/>
<dbReference type="Pfam" id="PF02424">
    <property type="entry name" value="ApbE"/>
    <property type="match status" value="1"/>
</dbReference>
<evidence type="ECO:0000256" key="2">
    <source>
        <dbReference type="ARBA" id="ARBA00016337"/>
    </source>
</evidence>
<keyword evidence="5 10" id="KW-0479">Metal-binding</keyword>
<keyword evidence="3 10" id="KW-0285">Flavoprotein</keyword>
<dbReference type="GO" id="GO:0046872">
    <property type="term" value="F:metal ion binding"/>
    <property type="evidence" value="ECO:0007669"/>
    <property type="project" value="UniProtKB-UniRule"/>
</dbReference>
<evidence type="ECO:0000256" key="3">
    <source>
        <dbReference type="ARBA" id="ARBA00022630"/>
    </source>
</evidence>
<dbReference type="NCBIfam" id="TIGR01409">
    <property type="entry name" value="TAT_signal_seq"/>
    <property type="match status" value="1"/>
</dbReference>
<feature type="binding site" evidence="11">
    <location>
        <position position="311"/>
    </location>
    <ligand>
        <name>Mg(2+)</name>
        <dbReference type="ChEBI" id="CHEBI:18420"/>
    </ligand>
</feature>
<dbReference type="InterPro" id="IPR003374">
    <property type="entry name" value="ApbE-like_sf"/>
</dbReference>
<evidence type="ECO:0000256" key="5">
    <source>
        <dbReference type="ARBA" id="ARBA00022723"/>
    </source>
</evidence>
<dbReference type="InterPro" id="IPR006311">
    <property type="entry name" value="TAT_signal"/>
</dbReference>
<comment type="catalytic activity">
    <reaction evidence="9 10">
        <text>L-threonyl-[protein] + FAD = FMN-L-threonyl-[protein] + AMP + H(+)</text>
        <dbReference type="Rhea" id="RHEA:36847"/>
        <dbReference type="Rhea" id="RHEA-COMP:11060"/>
        <dbReference type="Rhea" id="RHEA-COMP:11061"/>
        <dbReference type="ChEBI" id="CHEBI:15378"/>
        <dbReference type="ChEBI" id="CHEBI:30013"/>
        <dbReference type="ChEBI" id="CHEBI:57692"/>
        <dbReference type="ChEBI" id="CHEBI:74257"/>
        <dbReference type="ChEBI" id="CHEBI:456215"/>
        <dbReference type="EC" id="2.7.1.180"/>
    </reaction>
</comment>
<reference evidence="12 13" key="1">
    <citation type="journal article" date="2009" name="PLoS Genet.">
        <title>Localized plasticity in the streamlined genomes of vinyl chloride respiring Dehalococcoides.</title>
        <authorList>
            <person name="McMurdie P.J."/>
            <person name="Behrens S.F."/>
            <person name="Muller J.A."/>
            <person name="Goke J."/>
            <person name="Ritalahti K.M."/>
            <person name="Wagner R."/>
            <person name="Goltsman E."/>
            <person name="Lapidus A."/>
            <person name="Holmes S."/>
            <person name="Loffler F.E."/>
            <person name="Spormann A.M."/>
        </authorList>
    </citation>
    <scope>NUCLEOTIDE SEQUENCE [LARGE SCALE GENOMIC DNA]</scope>
    <source>
        <strain evidence="12 13">VS</strain>
    </source>
</reference>
<keyword evidence="12" id="KW-0449">Lipoprotein</keyword>
<dbReference type="KEGG" id="dev:DhcVS_1478"/>
<accession>D2BJS5</accession>
<keyword evidence="7 10" id="KW-0460">Magnesium</keyword>
<dbReference type="SUPFAM" id="SSF143631">
    <property type="entry name" value="ApbE-like"/>
    <property type="match status" value="1"/>
</dbReference>
<evidence type="ECO:0000256" key="11">
    <source>
        <dbReference type="PIRSR" id="PIRSR006268-2"/>
    </source>
</evidence>
<protein>
    <recommendedName>
        <fullName evidence="2 10">FAD:protein FMN transferase</fullName>
        <ecNumber evidence="1 10">2.7.1.180</ecNumber>
    </recommendedName>
    <alternativeName>
        <fullName evidence="8 10">Flavin transferase</fullName>
    </alternativeName>
</protein>
<evidence type="ECO:0000256" key="1">
    <source>
        <dbReference type="ARBA" id="ARBA00011955"/>
    </source>
</evidence>